<keyword evidence="1" id="KW-0378">Hydrolase</keyword>
<dbReference type="Pfam" id="PF00657">
    <property type="entry name" value="Lipase_GDSL"/>
    <property type="match status" value="1"/>
</dbReference>
<evidence type="ECO:0000256" key="2">
    <source>
        <dbReference type="SAM" id="SignalP"/>
    </source>
</evidence>
<proteinExistence type="predicted"/>
<gene>
    <name evidence="3" type="ORF">AMS68_002274</name>
</gene>
<evidence type="ECO:0000313" key="4">
    <source>
        <dbReference type="Proteomes" id="UP000503462"/>
    </source>
</evidence>
<name>A0A6H0XPR9_9PEZI</name>
<dbReference type="SUPFAM" id="SSF52266">
    <property type="entry name" value="SGNH hydrolase"/>
    <property type="match status" value="1"/>
</dbReference>
<protein>
    <recommendedName>
        <fullName evidence="5">SGNH hydrolase-type esterase domain-containing protein</fullName>
    </recommendedName>
</protein>
<dbReference type="InterPro" id="IPR051058">
    <property type="entry name" value="GDSL_Est/Lipase"/>
</dbReference>
<sequence length="232" mass="26157">MERKYCLLIGISIFAVCDFWSGTGFNATGQQPTPDLPWGNPLKADGSGTGGPNWVHYITNTYNDSLVLTYNYAAGGAYIDPEGRTGEHQKLQQQILVDFTQTQWTADTSLFLIWAGVNDVIETSDEREFEEKFKELRKLLDHLHNIGARNFLLFNTAPLDRSPRGYAEANKSWIHQIQPWNENITHVAKLDKDASMFLFDTHKLFGNVMDDPSILEESAGFKNVTGFCPSCE</sequence>
<dbReference type="InterPro" id="IPR001087">
    <property type="entry name" value="GDSL"/>
</dbReference>
<dbReference type="PANTHER" id="PTHR45648">
    <property type="entry name" value="GDSL LIPASE/ACYLHYDROLASE FAMILY PROTEIN (AFU_ORTHOLOGUE AFUA_4G14700)"/>
    <property type="match status" value="1"/>
</dbReference>
<feature type="signal peptide" evidence="2">
    <location>
        <begin position="1"/>
        <end position="22"/>
    </location>
</feature>
<dbReference type="AlphaFoldDB" id="A0A6H0XPR9"/>
<dbReference type="InterPro" id="IPR036514">
    <property type="entry name" value="SGNH_hydro_sf"/>
</dbReference>
<organism evidence="3 4">
    <name type="scientific">Peltaster fructicola</name>
    <dbReference type="NCBI Taxonomy" id="286661"/>
    <lineage>
        <taxon>Eukaryota</taxon>
        <taxon>Fungi</taxon>
        <taxon>Dikarya</taxon>
        <taxon>Ascomycota</taxon>
        <taxon>Pezizomycotina</taxon>
        <taxon>Dothideomycetes</taxon>
        <taxon>Dothideomycetes incertae sedis</taxon>
        <taxon>Peltaster</taxon>
    </lineage>
</organism>
<accession>A0A6H0XPR9</accession>
<dbReference type="Gene3D" id="3.40.50.1110">
    <property type="entry name" value="SGNH hydrolase"/>
    <property type="match status" value="1"/>
</dbReference>
<dbReference type="GO" id="GO:0016788">
    <property type="term" value="F:hydrolase activity, acting on ester bonds"/>
    <property type="evidence" value="ECO:0007669"/>
    <property type="project" value="InterPro"/>
</dbReference>
<evidence type="ECO:0008006" key="5">
    <source>
        <dbReference type="Google" id="ProtNLM"/>
    </source>
</evidence>
<evidence type="ECO:0000256" key="1">
    <source>
        <dbReference type="ARBA" id="ARBA00022801"/>
    </source>
</evidence>
<evidence type="ECO:0000313" key="3">
    <source>
        <dbReference type="EMBL" id="QIW96756.1"/>
    </source>
</evidence>
<feature type="chain" id="PRO_5026353191" description="SGNH hydrolase-type esterase domain-containing protein" evidence="2">
    <location>
        <begin position="23"/>
        <end position="232"/>
    </location>
</feature>
<dbReference type="OrthoDB" id="1600564at2759"/>
<reference evidence="3 4" key="1">
    <citation type="journal article" date="2016" name="Sci. Rep.">
        <title>Peltaster fructicola genome reveals evolution from an invasive phytopathogen to an ectophytic parasite.</title>
        <authorList>
            <person name="Xu C."/>
            <person name="Chen H."/>
            <person name="Gleason M.L."/>
            <person name="Xu J.R."/>
            <person name="Liu H."/>
            <person name="Zhang R."/>
            <person name="Sun G."/>
        </authorList>
    </citation>
    <scope>NUCLEOTIDE SEQUENCE [LARGE SCALE GENOMIC DNA]</scope>
    <source>
        <strain evidence="3 4">LNHT1506</strain>
    </source>
</reference>
<dbReference type="PANTHER" id="PTHR45648:SF22">
    <property type="entry name" value="GDSL LIPASE_ACYLHYDROLASE FAMILY PROTEIN (AFU_ORTHOLOGUE AFUA_4G14700)"/>
    <property type="match status" value="1"/>
</dbReference>
<dbReference type="EMBL" id="CP051140">
    <property type="protein sequence ID" value="QIW96756.1"/>
    <property type="molecule type" value="Genomic_DNA"/>
</dbReference>
<dbReference type="Proteomes" id="UP000503462">
    <property type="component" value="Chromosome 2"/>
</dbReference>
<keyword evidence="2" id="KW-0732">Signal</keyword>
<keyword evidence="4" id="KW-1185">Reference proteome</keyword>